<dbReference type="AlphaFoldDB" id="L8H4D2"/>
<evidence type="ECO:0000256" key="4">
    <source>
        <dbReference type="ARBA" id="ARBA00022448"/>
    </source>
</evidence>
<dbReference type="Pfam" id="PF20662">
    <property type="entry name" value="COG4_C"/>
    <property type="match status" value="1"/>
</dbReference>
<dbReference type="OrthoDB" id="47059at2759"/>
<keyword evidence="4" id="KW-0813">Transport</keyword>
<dbReference type="PANTHER" id="PTHR24016:SF0">
    <property type="entry name" value="CONSERVED OLIGOMERIC GOLGI COMPLEX SUBUNIT 4"/>
    <property type="match status" value="1"/>
</dbReference>
<dbReference type="RefSeq" id="XP_004341411.1">
    <property type="nucleotide sequence ID" value="XM_004341363.1"/>
</dbReference>
<evidence type="ECO:0000259" key="9">
    <source>
        <dbReference type="SMART" id="SM00762"/>
    </source>
</evidence>
<dbReference type="Proteomes" id="UP000011083">
    <property type="component" value="Unassembled WGS sequence"/>
</dbReference>
<dbReference type="InterPro" id="IPR048682">
    <property type="entry name" value="COG4"/>
</dbReference>
<dbReference type="VEuPathDB" id="AmoebaDB:ACA1_265300"/>
<keyword evidence="7" id="KW-0472">Membrane</keyword>
<comment type="similarity">
    <text evidence="2">Belongs to the COG4 family.</text>
</comment>
<evidence type="ECO:0000256" key="8">
    <source>
        <dbReference type="ARBA" id="ARBA00031340"/>
    </source>
</evidence>
<reference evidence="10 11" key="1">
    <citation type="journal article" date="2013" name="Genome Biol.">
        <title>Genome of Acanthamoeba castellanii highlights extensive lateral gene transfer and early evolution of tyrosine kinase signaling.</title>
        <authorList>
            <person name="Clarke M."/>
            <person name="Lohan A.J."/>
            <person name="Liu B."/>
            <person name="Lagkouvardos I."/>
            <person name="Roy S."/>
            <person name="Zafar N."/>
            <person name="Bertelli C."/>
            <person name="Schilde C."/>
            <person name="Kianianmomeni A."/>
            <person name="Burglin T.R."/>
            <person name="Frech C."/>
            <person name="Turcotte B."/>
            <person name="Kopec K.O."/>
            <person name="Synnott J.M."/>
            <person name="Choo C."/>
            <person name="Paponov I."/>
            <person name="Finkler A."/>
            <person name="Soon Heng Tan C."/>
            <person name="Hutchins A.P."/>
            <person name="Weinmeier T."/>
            <person name="Rattei T."/>
            <person name="Chu J.S."/>
            <person name="Gimenez G."/>
            <person name="Irimia M."/>
            <person name="Rigden D.J."/>
            <person name="Fitzpatrick D.A."/>
            <person name="Lorenzo-Morales J."/>
            <person name="Bateman A."/>
            <person name="Chiu C.H."/>
            <person name="Tang P."/>
            <person name="Hegemann P."/>
            <person name="Fromm H."/>
            <person name="Raoult D."/>
            <person name="Greub G."/>
            <person name="Miranda-Saavedra D."/>
            <person name="Chen N."/>
            <person name="Nash P."/>
            <person name="Ginger M.L."/>
            <person name="Horn M."/>
            <person name="Schaap P."/>
            <person name="Caler L."/>
            <person name="Loftus B."/>
        </authorList>
    </citation>
    <scope>NUCLEOTIDE SEQUENCE [LARGE SCALE GENOMIC DNA]</scope>
    <source>
        <strain evidence="10 11">Neff</strain>
    </source>
</reference>
<dbReference type="OMA" id="RASECQQ"/>
<evidence type="ECO:0000256" key="5">
    <source>
        <dbReference type="ARBA" id="ARBA00022927"/>
    </source>
</evidence>
<dbReference type="Pfam" id="PF20663">
    <property type="entry name" value="COG4_N"/>
    <property type="match status" value="1"/>
</dbReference>
<comment type="subcellular location">
    <subcellularLocation>
        <location evidence="1">Golgi apparatus membrane</location>
        <topology evidence="1">Peripheral membrane protein</topology>
    </subcellularLocation>
</comment>
<proteinExistence type="inferred from homology"/>
<dbReference type="PANTHER" id="PTHR24016">
    <property type="entry name" value="CONSERVED OLIGOMERIC GOLGI COMPLEX SUBUNIT 4"/>
    <property type="match status" value="1"/>
</dbReference>
<dbReference type="InterPro" id="IPR048684">
    <property type="entry name" value="COG4_C"/>
</dbReference>
<evidence type="ECO:0000256" key="6">
    <source>
        <dbReference type="ARBA" id="ARBA00023034"/>
    </source>
</evidence>
<dbReference type="Gene3D" id="1.20.58.1970">
    <property type="match status" value="1"/>
</dbReference>
<accession>L8H4D2</accession>
<keyword evidence="6" id="KW-0333">Golgi apparatus</keyword>
<sequence>MEAGPASKMGTNAKLPVLKDLYMVTDIEQARALLEATLDQEKQIHTDLENILLNAEEVESTLATVEEIPIRIKPVQKETTRLLSTISNTCSLANAVSAKIRDLDSTRERIQLTMNKLHDIIDVKNCVSGVEDAMAKEDYETAASHIGRYLTIGNAVALSSVLEETASNQLKTAENKLKEIVKQKLEQAIRADDQPNIIRFCLLYAPLGLKEEGLTRYSHYLRKLVSTEADYIIKNLLRPKATVAQNIEASGGEQLSYADGLARLYEFIAGIIDEQQSLVEEHFGPGSMVVVIKNLQQQCDVHSTKILSLFSQDTNMLKMIDDIVRSERRERRSDARDAIDPRDLAGLLDTIAILNHRTEVYDRFIRTRARLCLENAGQTPKHPGHPSSMQDGLIHCSELNRSMQEMMGHYIKLEEYYMIQSVKKAVAMDSHSQESITTTMVDYVFFVLQSCTQRALSTHNVNSMCAIVNMINTTLNIDYKEVLQTMLAEYSAGKGPTGDHRTDYMIVLNNIEVSCEYILKLKANLEAEESNIFTDPVEKEKMKSCIHDLLETSRNYKQLLHNNLEQVAQTITPSIRPLIEIFSAVNYQLNEAEYAEYEINDPFVYKITAGLDNLFAPFKMHLTEGNYDGLVHIVIHDIATRLEKALFQKRFNQFDKDLRRLVSYFTSVAHNAAKLTGTTVRGEFARLSQIASLLNLEKVSEVMEYWDENARLQLRLTPGEVRKVLARRVEFRAEDIARLKL</sequence>
<dbReference type="STRING" id="1257118.L8H4D2"/>
<dbReference type="SMART" id="SM00762">
    <property type="entry name" value="Cog4"/>
    <property type="match status" value="1"/>
</dbReference>
<dbReference type="GO" id="GO:0015031">
    <property type="term" value="P:protein transport"/>
    <property type="evidence" value="ECO:0007669"/>
    <property type="project" value="UniProtKB-KW"/>
</dbReference>
<evidence type="ECO:0000256" key="3">
    <source>
        <dbReference type="ARBA" id="ARBA00020975"/>
    </source>
</evidence>
<keyword evidence="5" id="KW-0653">Protein transport</keyword>
<evidence type="ECO:0000256" key="1">
    <source>
        <dbReference type="ARBA" id="ARBA00004395"/>
    </source>
</evidence>
<dbReference type="KEGG" id="acan:ACA1_265300"/>
<protein>
    <recommendedName>
        <fullName evidence="3">Conserved oligomeric Golgi complex subunit 4</fullName>
    </recommendedName>
    <alternativeName>
        <fullName evidence="8">Component of oligomeric Golgi complex 4</fullName>
    </alternativeName>
</protein>
<dbReference type="EMBL" id="KB007933">
    <property type="protein sequence ID" value="ELR19326.1"/>
    <property type="molecule type" value="Genomic_DNA"/>
</dbReference>
<dbReference type="InterPro" id="IPR013167">
    <property type="entry name" value="COG4_M"/>
</dbReference>
<dbReference type="Gene3D" id="1.10.287.1060">
    <property type="entry name" value="ESAT-6-like"/>
    <property type="match status" value="1"/>
</dbReference>
<evidence type="ECO:0000256" key="7">
    <source>
        <dbReference type="ARBA" id="ARBA00023136"/>
    </source>
</evidence>
<dbReference type="Pfam" id="PF08318">
    <property type="entry name" value="COG4_m"/>
    <property type="match status" value="1"/>
</dbReference>
<evidence type="ECO:0000256" key="2">
    <source>
        <dbReference type="ARBA" id="ARBA00009215"/>
    </source>
</evidence>
<dbReference type="InterPro" id="IPR048680">
    <property type="entry name" value="COG4_N"/>
</dbReference>
<feature type="domain" description="COG4 transport protein middle alpha-helical bundle" evidence="9">
    <location>
        <begin position="170"/>
        <end position="488"/>
    </location>
</feature>
<gene>
    <name evidence="10" type="ORF">ACA1_265300</name>
</gene>
<dbReference type="GO" id="GO:0000139">
    <property type="term" value="C:Golgi membrane"/>
    <property type="evidence" value="ECO:0007669"/>
    <property type="project" value="UniProtKB-SubCell"/>
</dbReference>
<keyword evidence="11" id="KW-1185">Reference proteome</keyword>
<dbReference type="GeneID" id="14920103"/>
<evidence type="ECO:0000313" key="11">
    <source>
        <dbReference type="Proteomes" id="UP000011083"/>
    </source>
</evidence>
<organism evidence="10 11">
    <name type="scientific">Acanthamoeba castellanii (strain ATCC 30010 / Neff)</name>
    <dbReference type="NCBI Taxonomy" id="1257118"/>
    <lineage>
        <taxon>Eukaryota</taxon>
        <taxon>Amoebozoa</taxon>
        <taxon>Discosea</taxon>
        <taxon>Longamoebia</taxon>
        <taxon>Centramoebida</taxon>
        <taxon>Acanthamoebidae</taxon>
        <taxon>Acanthamoeba</taxon>
    </lineage>
</organism>
<evidence type="ECO:0000313" key="10">
    <source>
        <dbReference type="EMBL" id="ELR19326.1"/>
    </source>
</evidence>
<name>L8H4D2_ACACF</name>